<accession>A0ABW4PQU8</accession>
<dbReference type="PROSITE" id="PS51257">
    <property type="entry name" value="PROKAR_LIPOPROTEIN"/>
    <property type="match status" value="1"/>
</dbReference>
<protein>
    <submittedName>
        <fullName evidence="1">Uncharacterized protein</fullName>
    </submittedName>
</protein>
<organism evidence="1 2">
    <name type="scientific">Streptomyces desertarenae</name>
    <dbReference type="NCBI Taxonomy" id="2666184"/>
    <lineage>
        <taxon>Bacteria</taxon>
        <taxon>Bacillati</taxon>
        <taxon>Actinomycetota</taxon>
        <taxon>Actinomycetes</taxon>
        <taxon>Kitasatosporales</taxon>
        <taxon>Streptomycetaceae</taxon>
        <taxon>Streptomyces</taxon>
    </lineage>
</organism>
<dbReference type="EMBL" id="JBHUFU010000015">
    <property type="protein sequence ID" value="MFD1832460.1"/>
    <property type="molecule type" value="Genomic_DNA"/>
</dbReference>
<gene>
    <name evidence="1" type="ORF">ACFSJS_22840</name>
</gene>
<dbReference type="RefSeq" id="WP_380903385.1">
    <property type="nucleotide sequence ID" value="NZ_JBHUFU010000015.1"/>
</dbReference>
<evidence type="ECO:0000313" key="2">
    <source>
        <dbReference type="Proteomes" id="UP001597365"/>
    </source>
</evidence>
<dbReference type="Proteomes" id="UP001597365">
    <property type="component" value="Unassembled WGS sequence"/>
</dbReference>
<comment type="caution">
    <text evidence="1">The sequence shown here is derived from an EMBL/GenBank/DDBJ whole genome shotgun (WGS) entry which is preliminary data.</text>
</comment>
<proteinExistence type="predicted"/>
<name>A0ABW4PQU8_9ACTN</name>
<evidence type="ECO:0000313" key="1">
    <source>
        <dbReference type="EMBL" id="MFD1832460.1"/>
    </source>
</evidence>
<keyword evidence="2" id="KW-1185">Reference proteome</keyword>
<sequence>MTPRLRRIADAAATAASIAVACLLCFGSPRDWEGGPEWMRYGLPAASVGGVRFGARLMFSGAAKGTADTAPG</sequence>
<reference evidence="2" key="1">
    <citation type="journal article" date="2019" name="Int. J. Syst. Evol. Microbiol.">
        <title>The Global Catalogue of Microorganisms (GCM) 10K type strain sequencing project: providing services to taxonomists for standard genome sequencing and annotation.</title>
        <authorList>
            <consortium name="The Broad Institute Genomics Platform"/>
            <consortium name="The Broad Institute Genome Sequencing Center for Infectious Disease"/>
            <person name="Wu L."/>
            <person name="Ma J."/>
        </authorList>
    </citation>
    <scope>NUCLEOTIDE SEQUENCE [LARGE SCALE GENOMIC DNA]</scope>
    <source>
        <strain evidence="2">CGMCC 4.7455</strain>
    </source>
</reference>